<reference evidence="1" key="1">
    <citation type="submission" date="2021-06" db="EMBL/GenBank/DDBJ databases">
        <title>Parelaphostrongylus tenuis whole genome reference sequence.</title>
        <authorList>
            <person name="Garwood T.J."/>
            <person name="Larsen P.A."/>
            <person name="Fountain-Jones N.M."/>
            <person name="Garbe J.R."/>
            <person name="Macchietto M.G."/>
            <person name="Kania S.A."/>
            <person name="Gerhold R.W."/>
            <person name="Richards J.E."/>
            <person name="Wolf T.M."/>
        </authorList>
    </citation>
    <scope>NUCLEOTIDE SEQUENCE</scope>
    <source>
        <strain evidence="1">MNPRO001-30</strain>
        <tissue evidence="1">Meninges</tissue>
    </source>
</reference>
<evidence type="ECO:0000313" key="1">
    <source>
        <dbReference type="EMBL" id="KAJ1346422.1"/>
    </source>
</evidence>
<dbReference type="AlphaFoldDB" id="A0AAD5QCF9"/>
<gene>
    <name evidence="1" type="ORF">KIN20_001201</name>
</gene>
<feature type="non-terminal residue" evidence="1">
    <location>
        <position position="747"/>
    </location>
</feature>
<organism evidence="1 2">
    <name type="scientific">Parelaphostrongylus tenuis</name>
    <name type="common">Meningeal worm</name>
    <dbReference type="NCBI Taxonomy" id="148309"/>
    <lineage>
        <taxon>Eukaryota</taxon>
        <taxon>Metazoa</taxon>
        <taxon>Ecdysozoa</taxon>
        <taxon>Nematoda</taxon>
        <taxon>Chromadorea</taxon>
        <taxon>Rhabditida</taxon>
        <taxon>Rhabditina</taxon>
        <taxon>Rhabditomorpha</taxon>
        <taxon>Strongyloidea</taxon>
        <taxon>Metastrongylidae</taxon>
        <taxon>Parelaphostrongylus</taxon>
    </lineage>
</organism>
<evidence type="ECO:0000313" key="2">
    <source>
        <dbReference type="Proteomes" id="UP001196413"/>
    </source>
</evidence>
<keyword evidence="2" id="KW-1185">Reference proteome</keyword>
<proteinExistence type="predicted"/>
<sequence>KPSTRSVPVNTSFWIGVKWKKSGRSTSAQCDAHVFLLPFVFASDDSHSLQQMSISVVAQTQPLATDRNSNRPYPVAYSTRVTCDCAQGARSKCRKKYRSASACGSAWKRIFDDTVSLHVLSTFFLLLTDCRTVHVNLTELGEAMQCLSSLESECPILRHRKRSTDNLHKDVKRYGPMDLINHISTVNRKITSVFEPVLPRLNVLDMHGIRLATLYLEFIERLYKIFPRSIIDRLNVNSSVVDEFLRSISDNSELGVAISTTEAKNVKDNDLVQLWNSTVNEWTSGQMESPGESQGILYADAKHLVVASDRLQSLTRQNGATDPFSLLHEYVGQILNTKDNQDEECMAAAVLIEPFVIYEDSTITIDVFIENLQNLTLTNVDLSIDFVRNDMFVPPLSFGVGPSWSAGINTINGFGVLAPHSSFEVHWSRKIITENRLTSTAFYQAVIVIGFHKNGLPSKQRLKSPLLEIRPRRSIRLLHFVNGDVTKSPMSPFSAMTAIMNIGYSSLIDVRLLHANFDLVTSSRAAPFEIVQMEVNGKRIGSSYLQLSATSNPARLVVLLITSPLLAKIANMSAVLTVNGILTAVEDEHVYVIKVAASESGKRLKLSPDFTGALWGSFKLPSVPTNYRLSRVVDERGARSRVVVPVTWTEEQIDGTTLNFIDSGASFPVSDIVYEMEFIEPSQKAAPTFDQVSYRAQIFPGSWPQPGHPFAMISAHSLNSSNLTYSLFSPNNEKSFAVDPSTAACSN</sequence>
<comment type="caution">
    <text evidence="1">The sequence shown here is derived from an EMBL/GenBank/DDBJ whole genome shotgun (WGS) entry which is preliminary data.</text>
</comment>
<dbReference type="Proteomes" id="UP001196413">
    <property type="component" value="Unassembled WGS sequence"/>
</dbReference>
<dbReference type="EMBL" id="JAHQIW010000169">
    <property type="protein sequence ID" value="KAJ1346422.1"/>
    <property type="molecule type" value="Genomic_DNA"/>
</dbReference>
<name>A0AAD5QCF9_PARTN</name>
<protein>
    <submittedName>
        <fullName evidence="1">Uncharacterized protein</fullName>
    </submittedName>
</protein>
<accession>A0AAD5QCF9</accession>
<dbReference type="CDD" id="cd11304">
    <property type="entry name" value="Cadherin_repeat"/>
    <property type="match status" value="1"/>
</dbReference>